<comment type="similarity">
    <text evidence="2 7">Belongs to the DedA family.</text>
</comment>
<comment type="subcellular location">
    <subcellularLocation>
        <location evidence="1 7">Cell membrane</location>
        <topology evidence="1 7">Multi-pass membrane protein</topology>
    </subcellularLocation>
</comment>
<feature type="transmembrane region" description="Helical" evidence="7">
    <location>
        <begin position="70"/>
        <end position="98"/>
    </location>
</feature>
<keyword evidence="5 7" id="KW-1133">Transmembrane helix</keyword>
<dbReference type="PANTHER" id="PTHR30353:SF0">
    <property type="entry name" value="TRANSMEMBRANE PROTEIN"/>
    <property type="match status" value="1"/>
</dbReference>
<evidence type="ECO:0000256" key="4">
    <source>
        <dbReference type="ARBA" id="ARBA00022692"/>
    </source>
</evidence>
<dbReference type="InterPro" id="IPR032816">
    <property type="entry name" value="VTT_dom"/>
</dbReference>
<evidence type="ECO:0000256" key="2">
    <source>
        <dbReference type="ARBA" id="ARBA00010792"/>
    </source>
</evidence>
<dbReference type="AlphaFoldDB" id="A0A1U7CVA9"/>
<gene>
    <name evidence="9" type="ORF">BSF38_04421</name>
</gene>
<dbReference type="KEGG" id="pbor:BSF38_04421"/>
<dbReference type="OrthoDB" id="9813426at2"/>
<evidence type="ECO:0000313" key="9">
    <source>
        <dbReference type="EMBL" id="APW62865.1"/>
    </source>
</evidence>
<name>A0A1U7CVA9_9BACT</name>
<feature type="domain" description="VTT" evidence="8">
    <location>
        <begin position="50"/>
        <end position="176"/>
    </location>
</feature>
<evidence type="ECO:0000256" key="3">
    <source>
        <dbReference type="ARBA" id="ARBA00022475"/>
    </source>
</evidence>
<proteinExistence type="inferred from homology"/>
<reference evidence="10" key="1">
    <citation type="submission" date="2016-12" db="EMBL/GenBank/DDBJ databases">
        <title>Comparative genomics of four Isosphaeraceae planctomycetes: a common pool of plasmids and glycoside hydrolase genes.</title>
        <authorList>
            <person name="Ivanova A."/>
        </authorList>
    </citation>
    <scope>NUCLEOTIDE SEQUENCE [LARGE SCALE GENOMIC DNA]</scope>
    <source>
        <strain evidence="10">PX4</strain>
    </source>
</reference>
<dbReference type="GO" id="GO:0005886">
    <property type="term" value="C:plasma membrane"/>
    <property type="evidence" value="ECO:0007669"/>
    <property type="project" value="UniProtKB-SubCell"/>
</dbReference>
<keyword evidence="3 7" id="KW-1003">Cell membrane</keyword>
<keyword evidence="10" id="KW-1185">Reference proteome</keyword>
<keyword evidence="6 7" id="KW-0472">Membrane</keyword>
<dbReference type="NCBIfam" id="NF008102">
    <property type="entry name" value="PRK10847.1"/>
    <property type="match status" value="1"/>
</dbReference>
<feature type="transmembrane region" description="Helical" evidence="7">
    <location>
        <begin position="157"/>
        <end position="177"/>
    </location>
</feature>
<dbReference type="STRING" id="1387353.BSF38_04421"/>
<dbReference type="InterPro" id="IPR058127">
    <property type="entry name" value="DedA"/>
</dbReference>
<evidence type="ECO:0000256" key="7">
    <source>
        <dbReference type="RuleBase" id="RU367016"/>
    </source>
</evidence>
<sequence>MDLVRQLFEYVMHLGPESMNALAHSVGAWLYVILFAIVFAETGLVITPFLPGDSLLFAAGAVAAHPDSPINLSLLCILLIVAAILGDAVNYVIGYYVGPKVFASERSRLLNRKHLLKAHEFYEKHGGVTIILARFIPIVRTFAPFVAGIGRMNYAKFALYNVTGGIAWVLIFLIGGWKFGGLESVQKNFKLVIVAIIFVSILPGVVEYLRVRMAGKRALEAAKPSMVGDDAP</sequence>
<evidence type="ECO:0000256" key="1">
    <source>
        <dbReference type="ARBA" id="ARBA00004651"/>
    </source>
</evidence>
<dbReference type="EMBL" id="CP019082">
    <property type="protein sequence ID" value="APW62865.1"/>
    <property type="molecule type" value="Genomic_DNA"/>
</dbReference>
<protein>
    <submittedName>
        <fullName evidence="9">Putative membrane protein</fullName>
    </submittedName>
</protein>
<dbReference type="Pfam" id="PF09335">
    <property type="entry name" value="VTT_dom"/>
    <property type="match status" value="1"/>
</dbReference>
<evidence type="ECO:0000256" key="5">
    <source>
        <dbReference type="ARBA" id="ARBA00022989"/>
    </source>
</evidence>
<evidence type="ECO:0000259" key="8">
    <source>
        <dbReference type="Pfam" id="PF09335"/>
    </source>
</evidence>
<evidence type="ECO:0000313" key="10">
    <source>
        <dbReference type="Proteomes" id="UP000186309"/>
    </source>
</evidence>
<dbReference type="RefSeq" id="WP_076349272.1">
    <property type="nucleotide sequence ID" value="NZ_CP019082.1"/>
</dbReference>
<feature type="transmembrane region" description="Helical" evidence="7">
    <location>
        <begin position="28"/>
        <end position="50"/>
    </location>
</feature>
<evidence type="ECO:0000256" key="6">
    <source>
        <dbReference type="ARBA" id="ARBA00023136"/>
    </source>
</evidence>
<dbReference type="InterPro" id="IPR032818">
    <property type="entry name" value="DedA-like"/>
</dbReference>
<accession>A0A1U7CVA9</accession>
<organism evidence="9 10">
    <name type="scientific">Paludisphaera borealis</name>
    <dbReference type="NCBI Taxonomy" id="1387353"/>
    <lineage>
        <taxon>Bacteria</taxon>
        <taxon>Pseudomonadati</taxon>
        <taxon>Planctomycetota</taxon>
        <taxon>Planctomycetia</taxon>
        <taxon>Isosphaerales</taxon>
        <taxon>Isosphaeraceae</taxon>
        <taxon>Paludisphaera</taxon>
    </lineage>
</organism>
<keyword evidence="4 7" id="KW-0812">Transmembrane</keyword>
<dbReference type="PANTHER" id="PTHR30353">
    <property type="entry name" value="INNER MEMBRANE PROTEIN DEDA-RELATED"/>
    <property type="match status" value="1"/>
</dbReference>
<feature type="transmembrane region" description="Helical" evidence="7">
    <location>
        <begin position="189"/>
        <end position="209"/>
    </location>
</feature>
<dbReference type="Proteomes" id="UP000186309">
    <property type="component" value="Chromosome"/>
</dbReference>